<dbReference type="Pfam" id="PF22617">
    <property type="entry name" value="HCS_D2"/>
    <property type="match status" value="1"/>
</dbReference>
<name>A0A9D2C1Z0_9FIRM</name>
<dbReference type="PROSITE" id="PS00815">
    <property type="entry name" value="AIPM_HOMOCIT_SYNTH_1"/>
    <property type="match status" value="1"/>
</dbReference>
<keyword evidence="6" id="KW-0100">Branched-chain amino acid biosynthesis</keyword>
<organism evidence="11 12">
    <name type="scientific">Candidatus Acutalibacter pullistercoris</name>
    <dbReference type="NCBI Taxonomy" id="2838418"/>
    <lineage>
        <taxon>Bacteria</taxon>
        <taxon>Bacillati</taxon>
        <taxon>Bacillota</taxon>
        <taxon>Clostridia</taxon>
        <taxon>Eubacteriales</taxon>
        <taxon>Acutalibacteraceae</taxon>
        <taxon>Acutalibacter</taxon>
    </lineage>
</organism>
<dbReference type="PROSITE" id="PS50991">
    <property type="entry name" value="PYR_CT"/>
    <property type="match status" value="1"/>
</dbReference>
<comment type="similarity">
    <text evidence="2 9">Belongs to the alpha-IPM synthase/homocitrate synthase family.</text>
</comment>
<evidence type="ECO:0000313" key="11">
    <source>
        <dbReference type="EMBL" id="HIY27250.1"/>
    </source>
</evidence>
<evidence type="ECO:0000256" key="5">
    <source>
        <dbReference type="ARBA" id="ARBA00022679"/>
    </source>
</evidence>
<evidence type="ECO:0000313" key="12">
    <source>
        <dbReference type="Proteomes" id="UP000823915"/>
    </source>
</evidence>
<protein>
    <recommendedName>
        <fullName evidence="8">Citramalate synthase</fullName>
        <ecNumber evidence="8">2.3.3.21</ecNumber>
    </recommendedName>
</protein>
<dbReference type="PROSITE" id="PS00816">
    <property type="entry name" value="AIPM_HOMOCIT_SYNTH_2"/>
    <property type="match status" value="1"/>
</dbReference>
<dbReference type="InterPro" id="IPR013785">
    <property type="entry name" value="Aldolase_TIM"/>
</dbReference>
<dbReference type="GO" id="GO:0009098">
    <property type="term" value="P:L-leucine biosynthetic process"/>
    <property type="evidence" value="ECO:0007669"/>
    <property type="project" value="InterPro"/>
</dbReference>
<dbReference type="GO" id="GO:0009097">
    <property type="term" value="P:isoleucine biosynthetic process"/>
    <property type="evidence" value="ECO:0007669"/>
    <property type="project" value="UniProtKB-UniRule"/>
</dbReference>
<evidence type="ECO:0000256" key="2">
    <source>
        <dbReference type="ARBA" id="ARBA00006154"/>
    </source>
</evidence>
<evidence type="ECO:0000259" key="10">
    <source>
        <dbReference type="PROSITE" id="PS50991"/>
    </source>
</evidence>
<reference evidence="11" key="2">
    <citation type="submission" date="2021-04" db="EMBL/GenBank/DDBJ databases">
        <authorList>
            <person name="Gilroy R."/>
        </authorList>
    </citation>
    <scope>NUCLEOTIDE SEQUENCE</scope>
    <source>
        <strain evidence="11">1282</strain>
    </source>
</reference>
<evidence type="ECO:0000256" key="9">
    <source>
        <dbReference type="RuleBase" id="RU003523"/>
    </source>
</evidence>
<dbReference type="InterPro" id="IPR002034">
    <property type="entry name" value="AIPM/Hcit_synth_CS"/>
</dbReference>
<dbReference type="InterPro" id="IPR054691">
    <property type="entry name" value="LeuA/HCS_post-cat"/>
</dbReference>
<keyword evidence="11" id="KW-0012">Acyltransferase</keyword>
<keyword evidence="4" id="KW-0412">Isoleucine biosynthesis</keyword>
<keyword evidence="3" id="KW-0028">Amino-acid biosynthesis</keyword>
<evidence type="ECO:0000256" key="4">
    <source>
        <dbReference type="ARBA" id="ARBA00022624"/>
    </source>
</evidence>
<dbReference type="Pfam" id="PF00682">
    <property type="entry name" value="HMGL-like"/>
    <property type="match status" value="1"/>
</dbReference>
<evidence type="ECO:0000256" key="7">
    <source>
        <dbReference type="ARBA" id="ARBA00048263"/>
    </source>
</evidence>
<dbReference type="SUPFAM" id="SSF110921">
    <property type="entry name" value="2-isopropylmalate synthase LeuA, allosteric (dimerisation) domain"/>
    <property type="match status" value="1"/>
</dbReference>
<dbReference type="SMART" id="SM00917">
    <property type="entry name" value="LeuA_dimer"/>
    <property type="match status" value="1"/>
</dbReference>
<dbReference type="GO" id="GO:0003852">
    <property type="term" value="F:2-isopropylmalate synthase activity"/>
    <property type="evidence" value="ECO:0007669"/>
    <property type="project" value="InterPro"/>
</dbReference>
<accession>A0A9D2C1Z0</accession>
<evidence type="ECO:0000256" key="3">
    <source>
        <dbReference type="ARBA" id="ARBA00022605"/>
    </source>
</evidence>
<feature type="domain" description="Pyruvate carboxyltransferase" evidence="10">
    <location>
        <begin position="17"/>
        <end position="279"/>
    </location>
</feature>
<dbReference type="InterPro" id="IPR000891">
    <property type="entry name" value="PYR_CT"/>
</dbReference>
<dbReference type="PANTHER" id="PTHR43538:SF1">
    <property type="entry name" value="(R)-CITRAMALATE SYNTHASE"/>
    <property type="match status" value="1"/>
</dbReference>
<sequence length="540" mass="58661">MDGRTAQRTGRGTGAGVTILDSTLRDGAQGTGIAFSVEDKLAAVRLLDQLGVAYIEAGNPGSNPKDQEFFRRAGELRLEHAQLAAFGSTRRKHVKAQEDPNLLSLAGAGTKVCVLFGKCWKFHVDHVLETTPEENLRMIRESCRFLRDRGKMVIFDGEHFFDGYKDDRDFALAALQAAAEGGAHQLCLCDTNGGAFPQEVGPVVEEVIGRFGLPVGVHFHNDCGMAVANSVMGVMAGAAQVQGTLLGFGERCGNANLAAVIPDLQLKLGIPCIPQERLQLLSHSAREMASIANLDLPDAMPYVGDNAFAHKAGMHADGVLKIPRSFEHVDPYLVGNARRFPASEISGRAVVLERLRRAFPRLRLESPEVREVLRDLKDLEAQGYQFEGADASFELLARKRLSPYPPFFQLLYYHIYTDYSEGRDRGASATVKVQVGGETRLMAAEGNGPVNALDQALRKALEIFYPVLSQVKLTDYKVRVLDSKSATAAGVRVLITSSYGAESYTTVGVSGDVVAASWKALEDSMEYLLLQTQTVGQSGE</sequence>
<dbReference type="GO" id="GO:0043714">
    <property type="term" value="F:(R)-citramalate synthase activity"/>
    <property type="evidence" value="ECO:0007669"/>
    <property type="project" value="UniProtKB-UniRule"/>
</dbReference>
<dbReference type="Gene3D" id="3.20.20.70">
    <property type="entry name" value="Aldolase class I"/>
    <property type="match status" value="1"/>
</dbReference>
<dbReference type="Proteomes" id="UP000823915">
    <property type="component" value="Unassembled WGS sequence"/>
</dbReference>
<comment type="catalytic activity">
    <reaction evidence="7">
        <text>pyruvate + acetyl-CoA + H2O = (3R)-citramalate + CoA + H(+)</text>
        <dbReference type="Rhea" id="RHEA:19045"/>
        <dbReference type="ChEBI" id="CHEBI:15361"/>
        <dbReference type="ChEBI" id="CHEBI:15377"/>
        <dbReference type="ChEBI" id="CHEBI:15378"/>
        <dbReference type="ChEBI" id="CHEBI:30934"/>
        <dbReference type="ChEBI" id="CHEBI:57287"/>
        <dbReference type="ChEBI" id="CHEBI:57288"/>
        <dbReference type="EC" id="2.3.3.21"/>
    </reaction>
</comment>
<dbReference type="InterPro" id="IPR013709">
    <property type="entry name" value="2-isopropylmalate_synth_dimer"/>
</dbReference>
<comment type="pathway">
    <text evidence="1">Amino-acid biosynthesis; L-isoleucine biosynthesis; 2-oxobutanoate from pyruvate: step 1/3.</text>
</comment>
<dbReference type="InterPro" id="IPR036230">
    <property type="entry name" value="LeuA_allosteric_dom_sf"/>
</dbReference>
<evidence type="ECO:0000256" key="6">
    <source>
        <dbReference type="ARBA" id="ARBA00023304"/>
    </source>
</evidence>
<comment type="caution">
    <text evidence="11">The sequence shown here is derived from an EMBL/GenBank/DDBJ whole genome shotgun (WGS) entry which is preliminary data.</text>
</comment>
<dbReference type="NCBIfam" id="TIGR00977">
    <property type="entry name" value="citramal_synth"/>
    <property type="match status" value="1"/>
</dbReference>
<dbReference type="Gene3D" id="1.10.238.260">
    <property type="match status" value="1"/>
</dbReference>
<dbReference type="Gene3D" id="3.30.160.270">
    <property type="match status" value="1"/>
</dbReference>
<dbReference type="EMBL" id="DXDU01000139">
    <property type="protein sequence ID" value="HIY27250.1"/>
    <property type="molecule type" value="Genomic_DNA"/>
</dbReference>
<dbReference type="Pfam" id="PF08502">
    <property type="entry name" value="LeuA_dimer"/>
    <property type="match status" value="1"/>
</dbReference>
<dbReference type="PANTHER" id="PTHR43538">
    <property type="entry name" value="ALPHA-IPM SYNTHASE/HOMOCITRATE SYNTHASE"/>
    <property type="match status" value="1"/>
</dbReference>
<gene>
    <name evidence="11" type="primary">cimA</name>
    <name evidence="11" type="ORF">H9838_08785</name>
</gene>
<dbReference type="AlphaFoldDB" id="A0A9D2C1Z0"/>
<dbReference type="EC" id="2.3.3.21" evidence="8"/>
<keyword evidence="5 9" id="KW-0808">Transferase</keyword>
<evidence type="ECO:0000256" key="1">
    <source>
        <dbReference type="ARBA" id="ARBA00004743"/>
    </source>
</evidence>
<dbReference type="SUPFAM" id="SSF51569">
    <property type="entry name" value="Aldolase"/>
    <property type="match status" value="1"/>
</dbReference>
<dbReference type="InterPro" id="IPR005675">
    <property type="entry name" value="Citramal_synthase"/>
</dbReference>
<evidence type="ECO:0000256" key="8">
    <source>
        <dbReference type="NCBIfam" id="TIGR00977"/>
    </source>
</evidence>
<proteinExistence type="inferred from homology"/>
<dbReference type="CDD" id="cd07941">
    <property type="entry name" value="DRE_TIM_LeuA3"/>
    <property type="match status" value="1"/>
</dbReference>
<reference evidence="11" key="1">
    <citation type="journal article" date="2021" name="PeerJ">
        <title>Extensive microbial diversity within the chicken gut microbiome revealed by metagenomics and culture.</title>
        <authorList>
            <person name="Gilroy R."/>
            <person name="Ravi A."/>
            <person name="Getino M."/>
            <person name="Pursley I."/>
            <person name="Horton D.L."/>
            <person name="Alikhan N.F."/>
            <person name="Baker D."/>
            <person name="Gharbi K."/>
            <person name="Hall N."/>
            <person name="Watson M."/>
            <person name="Adriaenssens E.M."/>
            <person name="Foster-Nyarko E."/>
            <person name="Jarju S."/>
            <person name="Secka A."/>
            <person name="Antonio M."/>
            <person name="Oren A."/>
            <person name="Chaudhuri R.R."/>
            <person name="La Ragione R."/>
            <person name="Hildebrand F."/>
            <person name="Pallen M.J."/>
        </authorList>
    </citation>
    <scope>NUCLEOTIDE SEQUENCE</scope>
    <source>
        <strain evidence="11">1282</strain>
    </source>
</reference>